<comment type="caution">
    <text evidence="1">The sequence shown here is derived from an EMBL/GenBank/DDBJ whole genome shotgun (WGS) entry which is preliminary data.</text>
</comment>
<protein>
    <submittedName>
        <fullName evidence="1">Uncharacterized protein</fullName>
    </submittedName>
</protein>
<gene>
    <name evidence="1" type="ORF">O6H91_03G001900</name>
</gene>
<accession>A0ACC2E384</accession>
<proteinExistence type="predicted"/>
<evidence type="ECO:0000313" key="2">
    <source>
        <dbReference type="Proteomes" id="UP001162992"/>
    </source>
</evidence>
<organism evidence="1 2">
    <name type="scientific">Diphasiastrum complanatum</name>
    <name type="common">Issler's clubmoss</name>
    <name type="synonym">Lycopodium complanatum</name>
    <dbReference type="NCBI Taxonomy" id="34168"/>
    <lineage>
        <taxon>Eukaryota</taxon>
        <taxon>Viridiplantae</taxon>
        <taxon>Streptophyta</taxon>
        <taxon>Embryophyta</taxon>
        <taxon>Tracheophyta</taxon>
        <taxon>Lycopodiopsida</taxon>
        <taxon>Lycopodiales</taxon>
        <taxon>Lycopodiaceae</taxon>
        <taxon>Lycopodioideae</taxon>
        <taxon>Diphasiastrum</taxon>
    </lineage>
</organism>
<reference evidence="2" key="1">
    <citation type="journal article" date="2024" name="Proc. Natl. Acad. Sci. U.S.A.">
        <title>Extraordinary preservation of gene collinearity over three hundred million years revealed in homosporous lycophytes.</title>
        <authorList>
            <person name="Li C."/>
            <person name="Wickell D."/>
            <person name="Kuo L.Y."/>
            <person name="Chen X."/>
            <person name="Nie B."/>
            <person name="Liao X."/>
            <person name="Peng D."/>
            <person name="Ji J."/>
            <person name="Jenkins J."/>
            <person name="Williams M."/>
            <person name="Shu S."/>
            <person name="Plott C."/>
            <person name="Barry K."/>
            <person name="Rajasekar S."/>
            <person name="Grimwood J."/>
            <person name="Han X."/>
            <person name="Sun S."/>
            <person name="Hou Z."/>
            <person name="He W."/>
            <person name="Dai G."/>
            <person name="Sun C."/>
            <person name="Schmutz J."/>
            <person name="Leebens-Mack J.H."/>
            <person name="Li F.W."/>
            <person name="Wang L."/>
        </authorList>
    </citation>
    <scope>NUCLEOTIDE SEQUENCE [LARGE SCALE GENOMIC DNA]</scope>
    <source>
        <strain evidence="2">cv. PW_Plant_1</strain>
    </source>
</reference>
<dbReference type="Proteomes" id="UP001162992">
    <property type="component" value="Chromosome 3"/>
</dbReference>
<keyword evidence="2" id="KW-1185">Reference proteome</keyword>
<evidence type="ECO:0000313" key="1">
    <source>
        <dbReference type="EMBL" id="KAJ7560840.1"/>
    </source>
</evidence>
<name>A0ACC2E384_DIPCM</name>
<dbReference type="EMBL" id="CM055094">
    <property type="protein sequence ID" value="KAJ7560840.1"/>
    <property type="molecule type" value="Genomic_DNA"/>
</dbReference>
<sequence>MSRRPSALFLIVSLLIRSVLLHSTDTSPLPQLLRTIEEQRLLSTIAASSSEDEPFFFCVLSMFEGLLPERHSLQVEDSLDEQTWF</sequence>